<reference evidence="2" key="1">
    <citation type="submission" date="2021-03" db="EMBL/GenBank/DDBJ databases">
        <title>Antimicrobial resistance genes in bacteria isolated from Japanese honey, and their potential for conferring macrolide and lincosamide resistance in the American foulbrood pathogen Paenibacillus larvae.</title>
        <authorList>
            <person name="Okamoto M."/>
            <person name="Kumagai M."/>
            <person name="Kanamori H."/>
            <person name="Takamatsu D."/>
        </authorList>
    </citation>
    <scope>NUCLEOTIDE SEQUENCE</scope>
    <source>
        <strain evidence="2">J2TS6</strain>
    </source>
</reference>
<protein>
    <submittedName>
        <fullName evidence="2">Uncharacterized protein</fullName>
    </submittedName>
</protein>
<name>A0A919XMU9_9BACL</name>
<dbReference type="EMBL" id="BORQ01000005">
    <property type="protein sequence ID" value="GIO33320.1"/>
    <property type="molecule type" value="Genomic_DNA"/>
</dbReference>
<dbReference type="AlphaFoldDB" id="A0A919XMU9"/>
<evidence type="ECO:0000256" key="1">
    <source>
        <dbReference type="SAM" id="Phobius"/>
    </source>
</evidence>
<organism evidence="2 3">
    <name type="scientific">Paenibacillus albilobatus</name>
    <dbReference type="NCBI Taxonomy" id="2716884"/>
    <lineage>
        <taxon>Bacteria</taxon>
        <taxon>Bacillati</taxon>
        <taxon>Bacillota</taxon>
        <taxon>Bacilli</taxon>
        <taxon>Bacillales</taxon>
        <taxon>Paenibacillaceae</taxon>
        <taxon>Paenibacillus</taxon>
    </lineage>
</organism>
<proteinExistence type="predicted"/>
<dbReference type="Proteomes" id="UP000679779">
    <property type="component" value="Unassembled WGS sequence"/>
</dbReference>
<accession>A0A919XMU9</accession>
<keyword evidence="1" id="KW-0472">Membrane</keyword>
<sequence length="373" mass="42782">MSDPDIRLNYHSFLEEIKNDFDPIIKKMREQDFNGWRGQAWKGPAKKLKKTFKSAGALAKIKWAGLPLIGPVIAGIGGYLANMPLWGIIGAAAFIILITYWILVRRFVHEMTSIASENFHVGAFKAKKPKEYALWASFRHSGATFNGLYALMTPLLIDSPKTEVSIDQILNYAKGQQDFLQANIDTYKEERTFLLDEIEKNEKYVLYLIDLLKSINTAIYRIANGVMNFSELDFICAYTIYEMKGDKLYRIVDKGTTGSSPEQYEISRENALRYAVVDAAMSSDGDPRYNLSSPGRTIVSYRMNMFNDAVWIWNFHFDDSNDRALSLTLSHDIIDIREVYRLVHAFCLILQKDMMHKKEMTSIGDSYDKTYQI</sequence>
<gene>
    <name evidence="2" type="ORF">J2TS6_44610</name>
</gene>
<comment type="caution">
    <text evidence="2">The sequence shown here is derived from an EMBL/GenBank/DDBJ whole genome shotgun (WGS) entry which is preliminary data.</text>
</comment>
<keyword evidence="1" id="KW-0812">Transmembrane</keyword>
<evidence type="ECO:0000313" key="3">
    <source>
        <dbReference type="Proteomes" id="UP000679779"/>
    </source>
</evidence>
<keyword evidence="1" id="KW-1133">Transmembrane helix</keyword>
<feature type="transmembrane region" description="Helical" evidence="1">
    <location>
        <begin position="57"/>
        <end position="79"/>
    </location>
</feature>
<keyword evidence="3" id="KW-1185">Reference proteome</keyword>
<dbReference type="RefSeq" id="WP_160044114.1">
    <property type="nucleotide sequence ID" value="NZ_BORQ01000005.1"/>
</dbReference>
<feature type="transmembrane region" description="Helical" evidence="1">
    <location>
        <begin position="85"/>
        <end position="104"/>
    </location>
</feature>
<evidence type="ECO:0000313" key="2">
    <source>
        <dbReference type="EMBL" id="GIO33320.1"/>
    </source>
</evidence>